<evidence type="ECO:0000313" key="9">
    <source>
        <dbReference type="Proteomes" id="UP000218418"/>
    </source>
</evidence>
<evidence type="ECO:0000259" key="7">
    <source>
        <dbReference type="PROSITE" id="PS51296"/>
    </source>
</evidence>
<evidence type="ECO:0000256" key="3">
    <source>
        <dbReference type="ARBA" id="ARBA00023002"/>
    </source>
</evidence>
<feature type="compositionally biased region" description="Basic and acidic residues" evidence="6">
    <location>
        <begin position="346"/>
        <end position="364"/>
    </location>
</feature>
<organism evidence="8 9">
    <name type="scientific">Calothrix parasitica NIES-267</name>
    <dbReference type="NCBI Taxonomy" id="1973488"/>
    <lineage>
        <taxon>Bacteria</taxon>
        <taxon>Bacillati</taxon>
        <taxon>Cyanobacteriota</taxon>
        <taxon>Cyanophyceae</taxon>
        <taxon>Nostocales</taxon>
        <taxon>Calotrichaceae</taxon>
        <taxon>Calothrix</taxon>
    </lineage>
</organism>
<feature type="region of interest" description="Disordered" evidence="6">
    <location>
        <begin position="342"/>
        <end position="364"/>
    </location>
</feature>
<dbReference type="OrthoDB" id="477744at2"/>
<evidence type="ECO:0000256" key="6">
    <source>
        <dbReference type="SAM" id="MobiDB-lite"/>
    </source>
</evidence>
<accession>A0A1Z4LIK6</accession>
<dbReference type="Gene3D" id="2.102.10.10">
    <property type="entry name" value="Rieske [2Fe-2S] iron-sulphur domain"/>
    <property type="match status" value="1"/>
</dbReference>
<dbReference type="EMBL" id="AP018227">
    <property type="protein sequence ID" value="BAY81067.1"/>
    <property type="molecule type" value="Genomic_DNA"/>
</dbReference>
<sequence length="364" mass="42226">MKTVENKINSYRYTQIFNHPRRFIEGWYWVIPSKRLRKGKVKAVSLLGRELAIYRNIDGKLVCFDAYCPHMGAHLAEGKVEGEGLRCLFHNWKFDSQGNCVDVPCLGTTFPLKLKTWSVDEKYGMIWIWTGETPLQPLPFVPELENFECDSVITSEFIKNCHPNVVMINAIDAHHFNTVHNLPLEIVFRKQQLNENAILFNNITRGGQDSFLMRLIRPFYKKAVTYNMCYWYGSIGTVTLGPDFLHFHIMFALRLLEGGKAEGQTVLITKKRKGIFGWLFNRIVLWLTKLVGNYFAKGDTQIFQTINFDFKTPTKADNAILQFIQNVERQKALRWGSWEPVDEEAEKQRQKKAEMVESKGEAND</sequence>
<dbReference type="Proteomes" id="UP000218418">
    <property type="component" value="Chromosome"/>
</dbReference>
<proteinExistence type="predicted"/>
<dbReference type="GO" id="GO:0004497">
    <property type="term" value="F:monooxygenase activity"/>
    <property type="evidence" value="ECO:0007669"/>
    <property type="project" value="UniProtKB-ARBA"/>
</dbReference>
<dbReference type="InterPro" id="IPR017941">
    <property type="entry name" value="Rieske_2Fe-2S"/>
</dbReference>
<evidence type="ECO:0000256" key="2">
    <source>
        <dbReference type="ARBA" id="ARBA00022723"/>
    </source>
</evidence>
<dbReference type="GO" id="GO:0051537">
    <property type="term" value="F:2 iron, 2 sulfur cluster binding"/>
    <property type="evidence" value="ECO:0007669"/>
    <property type="project" value="UniProtKB-KW"/>
</dbReference>
<keyword evidence="1" id="KW-0001">2Fe-2S</keyword>
<dbReference type="CDD" id="cd03469">
    <property type="entry name" value="Rieske_RO_Alpha_N"/>
    <property type="match status" value="1"/>
</dbReference>
<dbReference type="SUPFAM" id="SSF50022">
    <property type="entry name" value="ISP domain"/>
    <property type="match status" value="1"/>
</dbReference>
<dbReference type="GO" id="GO:0016705">
    <property type="term" value="F:oxidoreductase activity, acting on paired donors, with incorporation or reduction of molecular oxygen"/>
    <property type="evidence" value="ECO:0007669"/>
    <property type="project" value="UniProtKB-ARBA"/>
</dbReference>
<evidence type="ECO:0000256" key="5">
    <source>
        <dbReference type="ARBA" id="ARBA00023014"/>
    </source>
</evidence>
<dbReference type="PANTHER" id="PTHR21266:SF60">
    <property type="entry name" value="3-KETOSTEROID-9-ALPHA-MONOOXYGENASE, OXYGENASE COMPONENT"/>
    <property type="match status" value="1"/>
</dbReference>
<dbReference type="GO" id="GO:0046872">
    <property type="term" value="F:metal ion binding"/>
    <property type="evidence" value="ECO:0007669"/>
    <property type="project" value="UniProtKB-KW"/>
</dbReference>
<evidence type="ECO:0000256" key="4">
    <source>
        <dbReference type="ARBA" id="ARBA00023004"/>
    </source>
</evidence>
<keyword evidence="4" id="KW-0408">Iron</keyword>
<dbReference type="PROSITE" id="PS51296">
    <property type="entry name" value="RIESKE"/>
    <property type="match status" value="1"/>
</dbReference>
<dbReference type="AlphaFoldDB" id="A0A1Z4LIK6"/>
<dbReference type="PANTHER" id="PTHR21266">
    <property type="entry name" value="IRON-SULFUR DOMAIN CONTAINING PROTEIN"/>
    <property type="match status" value="1"/>
</dbReference>
<name>A0A1Z4LIK6_9CYAN</name>
<keyword evidence="5" id="KW-0411">Iron-sulfur</keyword>
<keyword evidence="3" id="KW-0560">Oxidoreductase</keyword>
<evidence type="ECO:0000256" key="1">
    <source>
        <dbReference type="ARBA" id="ARBA00022714"/>
    </source>
</evidence>
<dbReference type="Pfam" id="PF00355">
    <property type="entry name" value="Rieske"/>
    <property type="match status" value="1"/>
</dbReference>
<protein>
    <submittedName>
        <fullName evidence="8">Rieske [2Fe-2S] domain-containing protein</fullName>
    </submittedName>
</protein>
<dbReference type="InterPro" id="IPR036922">
    <property type="entry name" value="Rieske_2Fe-2S_sf"/>
</dbReference>
<reference evidence="8 9" key="1">
    <citation type="submission" date="2017-06" db="EMBL/GenBank/DDBJ databases">
        <title>Genome sequencing of cyanobaciteial culture collection at National Institute for Environmental Studies (NIES).</title>
        <authorList>
            <person name="Hirose Y."/>
            <person name="Shimura Y."/>
            <person name="Fujisawa T."/>
            <person name="Nakamura Y."/>
            <person name="Kawachi M."/>
        </authorList>
    </citation>
    <scope>NUCLEOTIDE SEQUENCE [LARGE SCALE GENOMIC DNA]</scope>
    <source>
        <strain evidence="8 9">NIES-267</strain>
    </source>
</reference>
<keyword evidence="9" id="KW-1185">Reference proteome</keyword>
<dbReference type="InterPro" id="IPR050584">
    <property type="entry name" value="Cholesterol_7-desaturase"/>
</dbReference>
<keyword evidence="2" id="KW-0479">Metal-binding</keyword>
<feature type="domain" description="Rieske" evidence="7">
    <location>
        <begin position="27"/>
        <end position="128"/>
    </location>
</feature>
<gene>
    <name evidence="8" type="ORF">NIES267_05320</name>
</gene>
<evidence type="ECO:0000313" key="8">
    <source>
        <dbReference type="EMBL" id="BAY81067.1"/>
    </source>
</evidence>